<keyword evidence="3" id="KW-1185">Reference proteome</keyword>
<reference evidence="2" key="3">
    <citation type="submission" date="2023-05" db="EMBL/GenBank/DDBJ databases">
        <authorList>
            <person name="Smith C.H."/>
        </authorList>
    </citation>
    <scope>NUCLEOTIDE SEQUENCE</scope>
    <source>
        <strain evidence="2">CHS0354</strain>
        <tissue evidence="2">Mantle</tissue>
    </source>
</reference>
<dbReference type="EMBL" id="JAEAOA010002353">
    <property type="protein sequence ID" value="KAK3612686.1"/>
    <property type="molecule type" value="Genomic_DNA"/>
</dbReference>
<reference evidence="2" key="1">
    <citation type="journal article" date="2021" name="Genome Biol. Evol.">
        <title>A High-Quality Reference Genome for a Parasitic Bivalve with Doubly Uniparental Inheritance (Bivalvia: Unionida).</title>
        <authorList>
            <person name="Smith C.H."/>
        </authorList>
    </citation>
    <scope>NUCLEOTIDE SEQUENCE</scope>
    <source>
        <strain evidence="2">CHS0354</strain>
    </source>
</reference>
<reference evidence="2" key="2">
    <citation type="journal article" date="2021" name="Genome Biol. Evol.">
        <title>Developing a high-quality reference genome for a parasitic bivalve with doubly uniparental inheritance (Bivalvia: Unionida).</title>
        <authorList>
            <person name="Smith C.H."/>
        </authorList>
    </citation>
    <scope>NUCLEOTIDE SEQUENCE</scope>
    <source>
        <strain evidence="2">CHS0354</strain>
        <tissue evidence="2">Mantle</tissue>
    </source>
</reference>
<organism evidence="2 3">
    <name type="scientific">Potamilus streckersoni</name>
    <dbReference type="NCBI Taxonomy" id="2493646"/>
    <lineage>
        <taxon>Eukaryota</taxon>
        <taxon>Metazoa</taxon>
        <taxon>Spiralia</taxon>
        <taxon>Lophotrochozoa</taxon>
        <taxon>Mollusca</taxon>
        <taxon>Bivalvia</taxon>
        <taxon>Autobranchia</taxon>
        <taxon>Heteroconchia</taxon>
        <taxon>Palaeoheterodonta</taxon>
        <taxon>Unionida</taxon>
        <taxon>Unionoidea</taxon>
        <taxon>Unionidae</taxon>
        <taxon>Ambleminae</taxon>
        <taxon>Lampsilini</taxon>
        <taxon>Potamilus</taxon>
    </lineage>
</organism>
<protein>
    <submittedName>
        <fullName evidence="2">Uncharacterized protein</fullName>
    </submittedName>
</protein>
<feature type="compositionally biased region" description="Polar residues" evidence="1">
    <location>
        <begin position="1"/>
        <end position="18"/>
    </location>
</feature>
<name>A0AAE0TM88_9BIVA</name>
<evidence type="ECO:0000313" key="3">
    <source>
        <dbReference type="Proteomes" id="UP001195483"/>
    </source>
</evidence>
<dbReference type="Proteomes" id="UP001195483">
    <property type="component" value="Unassembled WGS sequence"/>
</dbReference>
<feature type="region of interest" description="Disordered" evidence="1">
    <location>
        <begin position="89"/>
        <end position="110"/>
    </location>
</feature>
<gene>
    <name evidence="2" type="ORF">CHS0354_042212</name>
</gene>
<accession>A0AAE0TM88</accession>
<feature type="region of interest" description="Disordered" evidence="1">
    <location>
        <begin position="39"/>
        <end position="70"/>
    </location>
</feature>
<evidence type="ECO:0000313" key="2">
    <source>
        <dbReference type="EMBL" id="KAK3612686.1"/>
    </source>
</evidence>
<dbReference type="AlphaFoldDB" id="A0AAE0TM88"/>
<proteinExistence type="predicted"/>
<feature type="compositionally biased region" description="Polar residues" evidence="1">
    <location>
        <begin position="89"/>
        <end position="101"/>
    </location>
</feature>
<feature type="region of interest" description="Disordered" evidence="1">
    <location>
        <begin position="1"/>
        <end position="24"/>
    </location>
</feature>
<evidence type="ECO:0000256" key="1">
    <source>
        <dbReference type="SAM" id="MobiDB-lite"/>
    </source>
</evidence>
<comment type="caution">
    <text evidence="2">The sequence shown here is derived from an EMBL/GenBank/DDBJ whole genome shotgun (WGS) entry which is preliminary data.</text>
</comment>
<sequence>MLPYTTHSYNLTPCNSDLSESDRNSVKVRRVHFSDTVVDSSRERTKESPMIWRKKNDKHSSINRGNIPSGSEVFQRALKDMKCVGAETETCSLKSEPSTPKSILKKSRSS</sequence>